<comment type="caution">
    <text evidence="4">The sequence shown here is derived from an EMBL/GenBank/DDBJ whole genome shotgun (WGS) entry which is preliminary data.</text>
</comment>
<dbReference type="Proteomes" id="UP000064249">
    <property type="component" value="Unassembled WGS sequence"/>
</dbReference>
<dbReference type="InterPro" id="IPR011055">
    <property type="entry name" value="Dup_hybrid_motif"/>
</dbReference>
<organism evidence="4 5">
    <name type="scientific">Anaerolinea thermophila</name>
    <dbReference type="NCBI Taxonomy" id="167964"/>
    <lineage>
        <taxon>Bacteria</taxon>
        <taxon>Bacillati</taxon>
        <taxon>Chloroflexota</taxon>
        <taxon>Anaerolineae</taxon>
        <taxon>Anaerolineales</taxon>
        <taxon>Anaerolineaceae</taxon>
        <taxon>Anaerolinea</taxon>
    </lineage>
</organism>
<dbReference type="InterPro" id="IPR050570">
    <property type="entry name" value="Cell_wall_metabolism_enzyme"/>
</dbReference>
<dbReference type="SUPFAM" id="SSF51261">
    <property type="entry name" value="Duplicated hybrid motif"/>
    <property type="match status" value="1"/>
</dbReference>
<feature type="signal peptide" evidence="2">
    <location>
        <begin position="1"/>
        <end position="21"/>
    </location>
</feature>
<evidence type="ECO:0000256" key="2">
    <source>
        <dbReference type="SAM" id="SignalP"/>
    </source>
</evidence>
<dbReference type="GO" id="GO:0004222">
    <property type="term" value="F:metalloendopeptidase activity"/>
    <property type="evidence" value="ECO:0007669"/>
    <property type="project" value="TreeGrafter"/>
</dbReference>
<accession>A0A101FXD8</accession>
<dbReference type="PANTHER" id="PTHR21666">
    <property type="entry name" value="PEPTIDASE-RELATED"/>
    <property type="match status" value="1"/>
</dbReference>
<dbReference type="EMBL" id="LGFU01000089">
    <property type="protein sequence ID" value="KUK46022.1"/>
    <property type="molecule type" value="Genomic_DNA"/>
</dbReference>
<keyword evidence="2" id="KW-0732">Signal</keyword>
<proteinExistence type="predicted"/>
<sequence length="285" mass="31108">MKQLYLLIIAVLLSACQPQLVTGTILPPSATIEPSASPSPTQTTSPTSQPSQTMPLPTSTIRAFQVCSPLEEETLDTLSSILVNPLVIPPIGRDDGHHGLDFSYYSRGARESIQGIAVYAILSGTTALTLPNEIPYGNTIVIETLLSELPESLQEKLQSLYQPVPEDVYYQGECPEISPPTFTGSLSVYHLYAHLENPPSFQMGDSINCGVQLGTVGNTGRSSNPHLHLETRLGPSGADLGDMAFYETKYTEAQRSNYCLWRMSGHFQLIDPFLIFNAWLAGLTY</sequence>
<feature type="region of interest" description="Disordered" evidence="1">
    <location>
        <begin position="31"/>
        <end position="55"/>
    </location>
</feature>
<dbReference type="Pfam" id="PF01551">
    <property type="entry name" value="Peptidase_M23"/>
    <property type="match status" value="1"/>
</dbReference>
<reference evidence="4 5" key="1">
    <citation type="journal article" date="2015" name="MBio">
        <title>Genome-Resolved Metagenomic Analysis Reveals Roles for Candidate Phyla and Other Microbial Community Members in Biogeochemical Transformations in Oil Reservoirs.</title>
        <authorList>
            <person name="Hu P."/>
            <person name="Tom L."/>
            <person name="Singh A."/>
            <person name="Thomas B.C."/>
            <person name="Baker B.J."/>
            <person name="Piceno Y.M."/>
            <person name="Andersen G.L."/>
            <person name="Banfield J.F."/>
        </authorList>
    </citation>
    <scope>NUCLEOTIDE SEQUENCE [LARGE SCALE GENOMIC DNA]</scope>
    <source>
        <strain evidence="4">46_16</strain>
    </source>
</reference>
<dbReference type="CDD" id="cd12797">
    <property type="entry name" value="M23_peptidase"/>
    <property type="match status" value="1"/>
</dbReference>
<gene>
    <name evidence="4" type="ORF">XD73_1103</name>
</gene>
<dbReference type="InterPro" id="IPR016047">
    <property type="entry name" value="M23ase_b-sheet_dom"/>
</dbReference>
<protein>
    <recommendedName>
        <fullName evidence="3">M23ase beta-sheet core domain-containing protein</fullName>
    </recommendedName>
</protein>
<dbReference type="AlphaFoldDB" id="A0A101FXD8"/>
<dbReference type="Gene3D" id="2.70.70.10">
    <property type="entry name" value="Glucose Permease (Domain IIA)"/>
    <property type="match status" value="1"/>
</dbReference>
<feature type="compositionally biased region" description="Low complexity" evidence="1">
    <location>
        <begin position="34"/>
        <end position="55"/>
    </location>
</feature>
<feature type="chain" id="PRO_5007096304" description="M23ase beta-sheet core domain-containing protein" evidence="2">
    <location>
        <begin position="22"/>
        <end position="285"/>
    </location>
</feature>
<dbReference type="PROSITE" id="PS51257">
    <property type="entry name" value="PROKAR_LIPOPROTEIN"/>
    <property type="match status" value="1"/>
</dbReference>
<dbReference type="PANTHER" id="PTHR21666:SF270">
    <property type="entry name" value="MUREIN HYDROLASE ACTIVATOR ENVC"/>
    <property type="match status" value="1"/>
</dbReference>
<evidence type="ECO:0000256" key="1">
    <source>
        <dbReference type="SAM" id="MobiDB-lite"/>
    </source>
</evidence>
<evidence type="ECO:0000313" key="5">
    <source>
        <dbReference type="Proteomes" id="UP000064249"/>
    </source>
</evidence>
<evidence type="ECO:0000313" key="4">
    <source>
        <dbReference type="EMBL" id="KUK46022.1"/>
    </source>
</evidence>
<evidence type="ECO:0000259" key="3">
    <source>
        <dbReference type="Pfam" id="PF01551"/>
    </source>
</evidence>
<feature type="domain" description="M23ase beta-sheet core" evidence="3">
    <location>
        <begin position="188"/>
        <end position="232"/>
    </location>
</feature>
<name>A0A101FXD8_9CHLR</name>